<evidence type="ECO:0000313" key="2">
    <source>
        <dbReference type="Proteomes" id="UP000799770"/>
    </source>
</evidence>
<dbReference type="EMBL" id="ML977325">
    <property type="protein sequence ID" value="KAF2114593.1"/>
    <property type="molecule type" value="Genomic_DNA"/>
</dbReference>
<protein>
    <recommendedName>
        <fullName evidence="3">Alcohol acetyltransferase</fullName>
    </recommendedName>
</protein>
<gene>
    <name evidence="1" type="ORF">BDV96DRAFT_688094</name>
</gene>
<evidence type="ECO:0000313" key="1">
    <source>
        <dbReference type="EMBL" id="KAF2114593.1"/>
    </source>
</evidence>
<dbReference type="Gene3D" id="3.30.559.10">
    <property type="entry name" value="Chloramphenicol acetyltransferase-like domain"/>
    <property type="match status" value="1"/>
</dbReference>
<dbReference type="PANTHER" id="PTHR28037">
    <property type="entry name" value="ALCOHOL O-ACETYLTRANSFERASE 1-RELATED"/>
    <property type="match status" value="1"/>
</dbReference>
<dbReference type="InterPro" id="IPR023213">
    <property type="entry name" value="CAT-like_dom_sf"/>
</dbReference>
<dbReference type="InterPro" id="IPR052058">
    <property type="entry name" value="Alcohol_O-acetyltransferase"/>
</dbReference>
<dbReference type="Proteomes" id="UP000799770">
    <property type="component" value="Unassembled WGS sequence"/>
</dbReference>
<sequence>MSPSDHFLRYASPMELRFVARENFNIYHAVIVGAIYSFPATFNLLDASSYFLPLQACLLEHKYLSIVVGDAHTDKAFYRHVERIDLEQHVSIVEGDNAKDESSSIEGIFRSHLDKPFPPGSPPWKIAVLPLSDSRAVIAFCYSHTVGDGATGAAFHRTFLKAYNKPGAGAAPQAVISKIVDVPERQLPLPFDTPQRLPISWSYLLAPFLGAFLPGWIGKLLGLRASVSAVDKGTWTGSKVQFEESKGCQSQVVLREIPAPILANALKLARQNQAKLTAVLQELIARALSQVLPDTARVTNLVCQTAINMRSACGIPNDEMGNAVSGHYSTHLLKGLSPAFDESSWASAHANTKALELTAARLQDQPTGLLRYLPSVRKWTLSKLGQPRDCSFEVSNIGAQAFPHALIDDKANITKMFFGQPGHATSAPLAFLFVSVKGGGLVYTVTWPSGALALAQEENEEDFVNEVCGTLEDEMASLR</sequence>
<dbReference type="PANTHER" id="PTHR28037:SF1">
    <property type="entry name" value="ALCOHOL O-ACETYLTRANSFERASE 1-RELATED"/>
    <property type="match status" value="1"/>
</dbReference>
<dbReference type="OrthoDB" id="2150604at2759"/>
<dbReference type="Pfam" id="PF07247">
    <property type="entry name" value="AATase"/>
    <property type="match status" value="1"/>
</dbReference>
<accession>A0A6A5Z6C4</accession>
<name>A0A6A5Z6C4_9PLEO</name>
<organism evidence="1 2">
    <name type="scientific">Lophiotrema nucula</name>
    <dbReference type="NCBI Taxonomy" id="690887"/>
    <lineage>
        <taxon>Eukaryota</taxon>
        <taxon>Fungi</taxon>
        <taxon>Dikarya</taxon>
        <taxon>Ascomycota</taxon>
        <taxon>Pezizomycotina</taxon>
        <taxon>Dothideomycetes</taxon>
        <taxon>Pleosporomycetidae</taxon>
        <taxon>Pleosporales</taxon>
        <taxon>Lophiotremataceae</taxon>
        <taxon>Lophiotrema</taxon>
    </lineage>
</organism>
<proteinExistence type="predicted"/>
<evidence type="ECO:0008006" key="3">
    <source>
        <dbReference type="Google" id="ProtNLM"/>
    </source>
</evidence>
<reference evidence="1" key="1">
    <citation type="journal article" date="2020" name="Stud. Mycol.">
        <title>101 Dothideomycetes genomes: a test case for predicting lifestyles and emergence of pathogens.</title>
        <authorList>
            <person name="Haridas S."/>
            <person name="Albert R."/>
            <person name="Binder M."/>
            <person name="Bloem J."/>
            <person name="Labutti K."/>
            <person name="Salamov A."/>
            <person name="Andreopoulos B."/>
            <person name="Baker S."/>
            <person name="Barry K."/>
            <person name="Bills G."/>
            <person name="Bluhm B."/>
            <person name="Cannon C."/>
            <person name="Castanera R."/>
            <person name="Culley D."/>
            <person name="Daum C."/>
            <person name="Ezra D."/>
            <person name="Gonzalez J."/>
            <person name="Henrissat B."/>
            <person name="Kuo A."/>
            <person name="Liang C."/>
            <person name="Lipzen A."/>
            <person name="Lutzoni F."/>
            <person name="Magnuson J."/>
            <person name="Mondo S."/>
            <person name="Nolan M."/>
            <person name="Ohm R."/>
            <person name="Pangilinan J."/>
            <person name="Park H.-J."/>
            <person name="Ramirez L."/>
            <person name="Alfaro M."/>
            <person name="Sun H."/>
            <person name="Tritt A."/>
            <person name="Yoshinaga Y."/>
            <person name="Zwiers L.-H."/>
            <person name="Turgeon B."/>
            <person name="Goodwin S."/>
            <person name="Spatafora J."/>
            <person name="Crous P."/>
            <person name="Grigoriev I."/>
        </authorList>
    </citation>
    <scope>NUCLEOTIDE SEQUENCE</scope>
    <source>
        <strain evidence="1">CBS 627.86</strain>
    </source>
</reference>
<dbReference type="SUPFAM" id="SSF52777">
    <property type="entry name" value="CoA-dependent acyltransferases"/>
    <property type="match status" value="2"/>
</dbReference>
<dbReference type="GO" id="GO:0008080">
    <property type="term" value="F:N-acetyltransferase activity"/>
    <property type="evidence" value="ECO:0007669"/>
    <property type="project" value="TreeGrafter"/>
</dbReference>
<dbReference type="AlphaFoldDB" id="A0A6A5Z6C4"/>
<dbReference type="InterPro" id="IPR010828">
    <property type="entry name" value="Atf2/Sli1-like"/>
</dbReference>
<keyword evidence="2" id="KW-1185">Reference proteome</keyword>